<evidence type="ECO:0000313" key="4">
    <source>
        <dbReference type="Proteomes" id="UP000001635"/>
    </source>
</evidence>
<dbReference type="EMBL" id="CP002955">
    <property type="protein sequence ID" value="AEL26677.1"/>
    <property type="molecule type" value="Genomic_DNA"/>
</dbReference>
<name>G0J411_CYCMS</name>
<organism evidence="3 4">
    <name type="scientific">Cyclobacterium marinum (strain ATCC 25205 / DSM 745 / LMG 13164 / NCIMB 1802)</name>
    <name type="common">Flectobacillus marinus</name>
    <dbReference type="NCBI Taxonomy" id="880070"/>
    <lineage>
        <taxon>Bacteria</taxon>
        <taxon>Pseudomonadati</taxon>
        <taxon>Bacteroidota</taxon>
        <taxon>Cytophagia</taxon>
        <taxon>Cytophagales</taxon>
        <taxon>Cyclobacteriaceae</taxon>
        <taxon>Cyclobacterium</taxon>
    </lineage>
</organism>
<reference evidence="4" key="1">
    <citation type="submission" date="2011-07" db="EMBL/GenBank/DDBJ databases">
        <title>The complete genome of Cyclobacterium marinum DSM 745.</title>
        <authorList>
            <person name="Lucas S."/>
            <person name="Han J."/>
            <person name="Lapidus A."/>
            <person name="Bruce D."/>
            <person name="Goodwin L."/>
            <person name="Pitluck S."/>
            <person name="Peters L."/>
            <person name="Kyrpides N."/>
            <person name="Mavromatis K."/>
            <person name="Ivanova N."/>
            <person name="Ovchinnikova G."/>
            <person name="Chertkov O."/>
            <person name="Detter J.C."/>
            <person name="Tapia R."/>
            <person name="Han C."/>
            <person name="Land M."/>
            <person name="Hauser L."/>
            <person name="Markowitz V."/>
            <person name="Cheng J.-F."/>
            <person name="Hugenholtz P."/>
            <person name="Woyke T."/>
            <person name="Wu D."/>
            <person name="Tindall B."/>
            <person name="Schuetze A."/>
            <person name="Brambilla E."/>
            <person name="Klenk H.-P."/>
            <person name="Eisen J.A."/>
        </authorList>
    </citation>
    <scope>NUCLEOTIDE SEQUENCE [LARGE SCALE GENOMIC DNA]</scope>
    <source>
        <strain evidence="4">ATCC 25205 / DSM 745 / LMG 13164 / NCIMB 1802</strain>
    </source>
</reference>
<dbReference type="InterPro" id="IPR032466">
    <property type="entry name" value="Metal_Hydrolase"/>
</dbReference>
<dbReference type="Proteomes" id="UP000001635">
    <property type="component" value="Chromosome"/>
</dbReference>
<dbReference type="AlphaFoldDB" id="G0J411"/>
<dbReference type="Gene3D" id="3.20.20.140">
    <property type="entry name" value="Metal-dependent hydrolases"/>
    <property type="match status" value="1"/>
</dbReference>
<evidence type="ECO:0000313" key="3">
    <source>
        <dbReference type="EMBL" id="AEL26677.1"/>
    </source>
</evidence>
<dbReference type="InterPro" id="IPR032465">
    <property type="entry name" value="ACMSD"/>
</dbReference>
<feature type="domain" description="Amidohydrolase-related" evidence="2">
    <location>
        <begin position="99"/>
        <end position="406"/>
    </location>
</feature>
<dbReference type="InterPro" id="IPR006680">
    <property type="entry name" value="Amidohydro-rel"/>
</dbReference>
<evidence type="ECO:0000259" key="2">
    <source>
        <dbReference type="Pfam" id="PF04909"/>
    </source>
</evidence>
<protein>
    <submittedName>
        <fullName evidence="3">Amidohydrolase 2</fullName>
    </submittedName>
</protein>
<keyword evidence="4" id="KW-1185">Reference proteome</keyword>
<dbReference type="PANTHER" id="PTHR21240">
    <property type="entry name" value="2-AMINO-3-CARBOXYLMUCONATE-6-SEMIALDEHYDE DECARBOXYLASE"/>
    <property type="match status" value="1"/>
</dbReference>
<keyword evidence="1" id="KW-0456">Lyase</keyword>
<dbReference type="RefSeq" id="WP_014020968.1">
    <property type="nucleotide sequence ID" value="NC_015914.1"/>
</dbReference>
<dbReference type="GO" id="GO:0016831">
    <property type="term" value="F:carboxy-lyase activity"/>
    <property type="evidence" value="ECO:0007669"/>
    <property type="project" value="InterPro"/>
</dbReference>
<dbReference type="GO" id="GO:0005737">
    <property type="term" value="C:cytoplasm"/>
    <property type="evidence" value="ECO:0007669"/>
    <property type="project" value="TreeGrafter"/>
</dbReference>
<dbReference type="GO" id="GO:0019748">
    <property type="term" value="P:secondary metabolic process"/>
    <property type="evidence" value="ECO:0007669"/>
    <property type="project" value="TreeGrafter"/>
</dbReference>
<dbReference type="Pfam" id="PF04909">
    <property type="entry name" value="Amidohydro_2"/>
    <property type="match status" value="1"/>
</dbReference>
<dbReference type="GO" id="GO:0016787">
    <property type="term" value="F:hydrolase activity"/>
    <property type="evidence" value="ECO:0007669"/>
    <property type="project" value="UniProtKB-KW"/>
</dbReference>
<accession>G0J411</accession>
<dbReference type="eggNOG" id="COG2159">
    <property type="taxonomic scope" value="Bacteria"/>
</dbReference>
<dbReference type="KEGG" id="cmr:Cycma_2942"/>
<dbReference type="STRING" id="880070.Cycma_2942"/>
<proteinExistence type="predicted"/>
<gene>
    <name evidence="3" type="ordered locus">Cycma_2942</name>
</gene>
<sequence length="408" mass="46598">MKNNRRGFLKKASLLGLGASGMTYVQGCGPKKQEVIETPLTKEWASDPEWLKVKYGAWSGPGVPVGPGPMDDVLVKDYAPKSTIIAEETFIPKAKFSVIDAHVHHYSEIEAGGNPKQVLKDWVKTMDEVGIEKSVVLTVATGKEFDKMVDFYLSDYADRFQLFCGIEMEGIDKPDYPETAVKELERCYQLGARGVGEVTDKGFGITRNQSLSPEERMHIDDDRLDPFWAKCGELNIPVNVHQADHPSAWTPPDVYQERTPIFQQFNKYNTDGLTYDQLVTYLPKLLVKHPETTFIACHMANLGNDLKRLSQMLDDFDNLYLDISARDYEIGRQPRSVAKFITKYSNRVLFGTDMGLDKQMYQAWWRLLESADEHMPGRVWWRYYGLDLPEDVLGKIYRTNAEKVLNWT</sequence>
<dbReference type="PANTHER" id="PTHR21240:SF28">
    <property type="entry name" value="ISO-OROTATE DECARBOXYLASE (EUROFUNG)"/>
    <property type="match status" value="1"/>
</dbReference>
<dbReference type="SUPFAM" id="SSF51556">
    <property type="entry name" value="Metallo-dependent hydrolases"/>
    <property type="match status" value="1"/>
</dbReference>
<keyword evidence="3" id="KW-0378">Hydrolase</keyword>
<evidence type="ECO:0000256" key="1">
    <source>
        <dbReference type="ARBA" id="ARBA00023239"/>
    </source>
</evidence>
<dbReference type="HOGENOM" id="CLU_039043_0_0_10"/>